<geneLocation type="plasmid" evidence="2">
    <name>psj05684a</name>
</geneLocation>
<evidence type="ECO:0000313" key="1">
    <source>
        <dbReference type="EMBL" id="ASY67419.1"/>
    </source>
</evidence>
<dbReference type="STRING" id="716928.GCA_000261485_05547"/>
<dbReference type="AlphaFoldDB" id="A0A249PQ69"/>
<proteinExistence type="predicted"/>
<gene>
    <name evidence="1" type="ORF">SJ05684_a41060</name>
</gene>
<protein>
    <submittedName>
        <fullName evidence="1">Mobile element protein</fullName>
    </submittedName>
</protein>
<evidence type="ECO:0000313" key="2">
    <source>
        <dbReference type="Proteomes" id="UP000217211"/>
    </source>
</evidence>
<dbReference type="EMBL" id="CP023069">
    <property type="protein sequence ID" value="ASY67419.1"/>
    <property type="molecule type" value="Genomic_DNA"/>
</dbReference>
<name>A0A249PQ69_9HYPH</name>
<dbReference type="Proteomes" id="UP000217211">
    <property type="component" value="Plasmid pSJ05684a"/>
</dbReference>
<organism evidence="1 2">
    <name type="scientific">Sinorhizobium sojae CCBAU 05684</name>
    <dbReference type="NCBI Taxonomy" id="716928"/>
    <lineage>
        <taxon>Bacteria</taxon>
        <taxon>Pseudomonadati</taxon>
        <taxon>Pseudomonadota</taxon>
        <taxon>Alphaproteobacteria</taxon>
        <taxon>Hyphomicrobiales</taxon>
        <taxon>Rhizobiaceae</taxon>
        <taxon>Sinorhizobium/Ensifer group</taxon>
        <taxon>Sinorhizobium</taxon>
    </lineage>
</organism>
<dbReference type="KEGG" id="esj:SJ05684_a41060"/>
<accession>A0A249PQ69</accession>
<sequence length="52" mass="5622">MKPSALLLRHVDGAIGLFDRMAACFVDGRDRKCTVHSVRTLIGQRVAAIALA</sequence>
<keyword evidence="2" id="KW-1185">Reference proteome</keyword>
<keyword evidence="1" id="KW-0614">Plasmid</keyword>
<reference evidence="1 2" key="1">
    <citation type="submission" date="2017-08" db="EMBL/GenBank/DDBJ databases">
        <title>Multipartite genome sequences of Sinorhizobium species nodulating soybeans.</title>
        <authorList>
            <person name="Tian C.F."/>
        </authorList>
    </citation>
    <scope>NUCLEOTIDE SEQUENCE [LARGE SCALE GENOMIC DNA]</scope>
    <source>
        <strain evidence="1 2">CCBAU 05684</strain>
        <plasmid evidence="2">psj05684a</plasmid>
    </source>
</reference>